<evidence type="ECO:0000256" key="7">
    <source>
        <dbReference type="ARBA" id="ARBA00022989"/>
    </source>
</evidence>
<evidence type="ECO:0000256" key="6">
    <source>
        <dbReference type="ARBA" id="ARBA00022970"/>
    </source>
</evidence>
<evidence type="ECO:0000256" key="5">
    <source>
        <dbReference type="ARBA" id="ARBA00022692"/>
    </source>
</evidence>
<name>A0A1S2LMC5_9BACI</name>
<keyword evidence="6 9" id="KW-0029">Amino-acid transport</keyword>
<dbReference type="GO" id="GO:0015818">
    <property type="term" value="P:isoleucine transport"/>
    <property type="evidence" value="ECO:0007669"/>
    <property type="project" value="TreeGrafter"/>
</dbReference>
<reference evidence="10 12" key="1">
    <citation type="submission" date="2016-10" db="EMBL/GenBank/DDBJ databases">
        <title>Draft genome sequences of four alkaliphilic bacteria belonging to the Anaerobacillus genus.</title>
        <authorList>
            <person name="Bassil N.M."/>
            <person name="Lloyd J.R."/>
        </authorList>
    </citation>
    <scope>NUCLEOTIDE SEQUENCE [LARGE SCALE GENOMIC DNA]</scope>
    <source>
        <strain evidence="10 12">NB2006</strain>
    </source>
</reference>
<dbReference type="NCBIfam" id="TIGR00796">
    <property type="entry name" value="livcs"/>
    <property type="match status" value="1"/>
</dbReference>
<reference evidence="11 12" key="3">
    <citation type="journal article" date="2019" name="Int. J. Syst. Evol. Microbiol.">
        <title>Anaerobacillus isosaccharinicus sp. nov., an alkaliphilic bacterium which degrades isosaccharinic acid.</title>
        <authorList>
            <person name="Bassil N.M."/>
            <person name="Lloyd J.R."/>
        </authorList>
    </citation>
    <scope>NUCLEOTIDE SEQUENCE [LARGE SCALE GENOMIC DNA]</scope>
    <source>
        <strain evidence="11 12">NB2006</strain>
    </source>
</reference>
<evidence type="ECO:0000256" key="8">
    <source>
        <dbReference type="ARBA" id="ARBA00023136"/>
    </source>
</evidence>
<keyword evidence="3 9" id="KW-0813">Transport</keyword>
<feature type="transmembrane region" description="Helical" evidence="9">
    <location>
        <begin position="149"/>
        <end position="169"/>
    </location>
</feature>
<feature type="transmembrane region" description="Helical" evidence="9">
    <location>
        <begin position="115"/>
        <end position="137"/>
    </location>
</feature>
<comment type="similarity">
    <text evidence="2 9">Belongs to the branched chain amino acid transporter family.</text>
</comment>
<keyword evidence="7 9" id="KW-1133">Transmembrane helix</keyword>
<dbReference type="GO" id="GO:0015188">
    <property type="term" value="F:L-isoleucine transmembrane transporter activity"/>
    <property type="evidence" value="ECO:0007669"/>
    <property type="project" value="TreeGrafter"/>
</dbReference>
<evidence type="ECO:0000256" key="4">
    <source>
        <dbReference type="ARBA" id="ARBA00022475"/>
    </source>
</evidence>
<dbReference type="Pfam" id="PF05525">
    <property type="entry name" value="Branch_AA_trans"/>
    <property type="match status" value="1"/>
</dbReference>
<dbReference type="AlphaFoldDB" id="A0A1S2LMC5"/>
<gene>
    <name evidence="11" type="primary">brnQ</name>
    <name evidence="11" type="ORF">AWH56_022860</name>
    <name evidence="10" type="ORF">AWH56_13555</name>
</gene>
<feature type="transmembrane region" description="Helical" evidence="9">
    <location>
        <begin position="403"/>
        <end position="426"/>
    </location>
</feature>
<keyword evidence="4" id="KW-1003">Cell membrane</keyword>
<reference evidence="11 12" key="2">
    <citation type="journal article" date="2017" name="Genome Announc.">
        <title>Draft Genome Sequences of Four Alkaliphilic Bacteria Belonging to the Anaerobacillus Genus.</title>
        <authorList>
            <person name="Bassil N.M."/>
            <person name="Lloyd J.R."/>
        </authorList>
    </citation>
    <scope>NUCLEOTIDE SEQUENCE [LARGE SCALE GENOMIC DNA]</scope>
    <source>
        <strain evidence="11 12">NB2006</strain>
    </source>
</reference>
<feature type="transmembrane region" description="Helical" evidence="9">
    <location>
        <begin position="37"/>
        <end position="62"/>
    </location>
</feature>
<feature type="transmembrane region" description="Helical" evidence="9">
    <location>
        <begin position="230"/>
        <end position="250"/>
    </location>
</feature>
<accession>A0A1S2LMC5</accession>
<dbReference type="OrthoDB" id="9783920at2"/>
<evidence type="ECO:0000313" key="12">
    <source>
        <dbReference type="Proteomes" id="UP000180175"/>
    </source>
</evidence>
<evidence type="ECO:0000256" key="3">
    <source>
        <dbReference type="ARBA" id="ARBA00022448"/>
    </source>
</evidence>
<dbReference type="GO" id="GO:0005886">
    <property type="term" value="C:plasma membrane"/>
    <property type="evidence" value="ECO:0007669"/>
    <property type="project" value="UniProtKB-SubCell"/>
</dbReference>
<keyword evidence="8 9" id="KW-0472">Membrane</keyword>
<proteinExistence type="inferred from homology"/>
<evidence type="ECO:0000256" key="1">
    <source>
        <dbReference type="ARBA" id="ARBA00004651"/>
    </source>
</evidence>
<dbReference type="GO" id="GO:0015190">
    <property type="term" value="F:L-leucine transmembrane transporter activity"/>
    <property type="evidence" value="ECO:0007669"/>
    <property type="project" value="TreeGrafter"/>
</dbReference>
<dbReference type="EMBL" id="LQXD01000123">
    <property type="protein sequence ID" value="OIJ13474.1"/>
    <property type="molecule type" value="Genomic_DNA"/>
</dbReference>
<comment type="subcellular location">
    <subcellularLocation>
        <location evidence="1 9">Cell membrane</location>
        <topology evidence="1 9">Multi-pass membrane protein</topology>
    </subcellularLocation>
</comment>
<organism evidence="10 12">
    <name type="scientific">Anaerobacillus isosaccharinicus</name>
    <dbReference type="NCBI Taxonomy" id="1532552"/>
    <lineage>
        <taxon>Bacteria</taxon>
        <taxon>Bacillati</taxon>
        <taxon>Bacillota</taxon>
        <taxon>Bacilli</taxon>
        <taxon>Bacillales</taxon>
        <taxon>Bacillaceae</taxon>
        <taxon>Anaerobacillus</taxon>
    </lineage>
</organism>
<evidence type="ECO:0000313" key="10">
    <source>
        <dbReference type="EMBL" id="OIJ13474.1"/>
    </source>
</evidence>
<feature type="transmembrane region" description="Helical" evidence="9">
    <location>
        <begin position="279"/>
        <end position="299"/>
    </location>
</feature>
<sequence length="443" mass="47496">MKTKDTLLIGLMLFALFFGAGNLIYPPFLGMESGTSFWIAITGFIITGVGLPILAIAAIALVKDGAEGLASRVHPIFSFVFISTVYLAIGPLFAIPRGATVAFEIGLKPFVQGGSIDSIALLLFTVIFFGFVYIISLNPTKMVDRVGQWLTPALLLAIVSLAVASFLKLEAPAQDVSEKYASSPFFTGFIEGYLTMDTIASLAFGIIVINAIKAKGVETHKDIMRHTIKAGMIAGVGLAFVYVAIGIMGVKMASYGTFENGSSILSSGAELLFGPSGKLLLGFIVLLACFTTCIGLTIACSQYVTKWTTKISYKTTVTVIVLFSLFVSNLGLNQIITLSIPVLVMVYPITIVLVMLAFLNRFFNGAQLVYCGAIILTLIVSTIEGLAMYGLKINGLQTLIEKLPFFQLGLAWVVPALIGGIVGYILERYTNKKPLDTKTKHVA</sequence>
<keyword evidence="5 9" id="KW-0812">Transmembrane</keyword>
<reference evidence="11" key="4">
    <citation type="submission" date="2020-10" db="EMBL/GenBank/DDBJ databases">
        <authorList>
            <person name="Bassil N.M."/>
            <person name="Lloyd J.R."/>
        </authorList>
    </citation>
    <scope>NUCLEOTIDE SEQUENCE</scope>
    <source>
        <strain evidence="11">NB2006</strain>
    </source>
</reference>
<dbReference type="KEGG" id="aia:AWH56_022860"/>
<evidence type="ECO:0000313" key="11">
    <source>
        <dbReference type="EMBL" id="QOY35493.1"/>
    </source>
</evidence>
<feature type="transmembrane region" description="Helical" evidence="9">
    <location>
        <begin position="74"/>
        <end position="95"/>
    </location>
</feature>
<dbReference type="InterPro" id="IPR004685">
    <property type="entry name" value="Brnchd-chn_aa_trnsp_Livcs"/>
</dbReference>
<dbReference type="PANTHER" id="PTHR30588">
    <property type="entry name" value="BRANCHED-CHAIN AMINO ACID TRANSPORT SYSTEM 2 CARRIER PROTEIN"/>
    <property type="match status" value="1"/>
</dbReference>
<dbReference type="EMBL" id="CP063356">
    <property type="protein sequence ID" value="QOY35493.1"/>
    <property type="molecule type" value="Genomic_DNA"/>
</dbReference>
<feature type="transmembrane region" description="Helical" evidence="9">
    <location>
        <begin position="368"/>
        <end position="391"/>
    </location>
</feature>
<feature type="transmembrane region" description="Helical" evidence="9">
    <location>
        <begin position="338"/>
        <end position="359"/>
    </location>
</feature>
<feature type="transmembrane region" description="Helical" evidence="9">
    <location>
        <begin position="311"/>
        <end position="332"/>
    </location>
</feature>
<dbReference type="Proteomes" id="UP000180175">
    <property type="component" value="Chromosome"/>
</dbReference>
<feature type="transmembrane region" description="Helical" evidence="9">
    <location>
        <begin position="7"/>
        <end position="25"/>
    </location>
</feature>
<keyword evidence="12" id="KW-1185">Reference proteome</keyword>
<evidence type="ECO:0000256" key="9">
    <source>
        <dbReference type="RuleBase" id="RU362122"/>
    </source>
</evidence>
<evidence type="ECO:0000256" key="2">
    <source>
        <dbReference type="ARBA" id="ARBA00008540"/>
    </source>
</evidence>
<dbReference type="GO" id="GO:0005304">
    <property type="term" value="F:L-valine transmembrane transporter activity"/>
    <property type="evidence" value="ECO:0007669"/>
    <property type="project" value="TreeGrafter"/>
</dbReference>
<dbReference type="PANTHER" id="PTHR30588:SF0">
    <property type="entry name" value="BRANCHED-CHAIN AMINO ACID PERMEASE BRNQ"/>
    <property type="match status" value="1"/>
</dbReference>
<dbReference type="GO" id="GO:0015820">
    <property type="term" value="P:L-leucine transport"/>
    <property type="evidence" value="ECO:0007669"/>
    <property type="project" value="TreeGrafter"/>
</dbReference>
<dbReference type="Gene3D" id="1.20.1740.10">
    <property type="entry name" value="Amino acid/polyamine transporter I"/>
    <property type="match status" value="1"/>
</dbReference>
<protein>
    <recommendedName>
        <fullName evidence="9">Branched-chain amino acid transport system carrier protein</fullName>
    </recommendedName>
</protein>
<feature type="transmembrane region" description="Helical" evidence="9">
    <location>
        <begin position="189"/>
        <end position="209"/>
    </location>
</feature>
<dbReference type="RefSeq" id="WP_071317619.1">
    <property type="nucleotide sequence ID" value="NZ_CP063356.2"/>
</dbReference>
<comment type="function">
    <text evidence="9">Component of the transport system for branched-chain amino acids.</text>
</comment>